<accession>A0A2S9JAI1</accession>
<dbReference type="EMBL" id="PVBT01000010">
    <property type="protein sequence ID" value="PRD49769.1"/>
    <property type="molecule type" value="Genomic_DNA"/>
</dbReference>
<protein>
    <recommendedName>
        <fullName evidence="3">Bacteriocin-protection protein</fullName>
    </recommendedName>
</protein>
<reference evidence="1 2" key="1">
    <citation type="submission" date="2018-02" db="EMBL/GenBank/DDBJ databases">
        <title>The draft genome of Phyllobacterium myrsinacearum DSM5892.</title>
        <authorList>
            <person name="Li L."/>
            <person name="Liu L."/>
            <person name="Zhang X."/>
            <person name="Wang T."/>
        </authorList>
    </citation>
    <scope>NUCLEOTIDE SEQUENCE [LARGE SCALE GENOMIC DNA]</scope>
    <source>
        <strain evidence="1 2">DSM 5892</strain>
    </source>
</reference>
<dbReference type="Proteomes" id="UP000238563">
    <property type="component" value="Unassembled WGS sequence"/>
</dbReference>
<evidence type="ECO:0008006" key="3">
    <source>
        <dbReference type="Google" id="ProtNLM"/>
    </source>
</evidence>
<name>A0A2S9JAI1_9HYPH</name>
<gene>
    <name evidence="1" type="ORF">C5750_25475</name>
</gene>
<sequence>MTKAAIELPVLFFPAGADWEAWLAANHAASPGVWLKFSKKTATIKSLSKQDAIDGALCHGWIDGQIDAFDEDYWLIRFTSRKAASRWSDINRKRALELIDQDRMTPAGLAEIEKAKADGRWDKAYLSQGKAMIPADLQAALDANAEAKQMFGTLSSVNRYAIIYRVNDAKKPETRLQRIEKFVAMLARGETIHPQKAKPSR</sequence>
<dbReference type="Pfam" id="PF13376">
    <property type="entry name" value="OmdA"/>
    <property type="match status" value="1"/>
</dbReference>
<dbReference type="OrthoDB" id="9796999at2"/>
<evidence type="ECO:0000313" key="1">
    <source>
        <dbReference type="EMBL" id="PRD49769.1"/>
    </source>
</evidence>
<organism evidence="1 2">
    <name type="scientific">Phyllobacterium myrsinacearum</name>
    <dbReference type="NCBI Taxonomy" id="28101"/>
    <lineage>
        <taxon>Bacteria</taxon>
        <taxon>Pseudomonadati</taxon>
        <taxon>Pseudomonadota</taxon>
        <taxon>Alphaproteobacteria</taxon>
        <taxon>Hyphomicrobiales</taxon>
        <taxon>Phyllobacteriaceae</taxon>
        <taxon>Phyllobacterium</taxon>
    </lineage>
</organism>
<proteinExistence type="predicted"/>
<evidence type="ECO:0000313" key="2">
    <source>
        <dbReference type="Proteomes" id="UP000238563"/>
    </source>
</evidence>
<dbReference type="AlphaFoldDB" id="A0A2S9JAI1"/>
<keyword evidence="2" id="KW-1185">Reference proteome</keyword>
<comment type="caution">
    <text evidence="1">The sequence shown here is derived from an EMBL/GenBank/DDBJ whole genome shotgun (WGS) entry which is preliminary data.</text>
</comment>
<dbReference type="RefSeq" id="WP_105738094.1">
    <property type="nucleotide sequence ID" value="NZ_PVBT01000010.1"/>
</dbReference>